<reference evidence="7 8" key="1">
    <citation type="submission" date="2020-08" db="EMBL/GenBank/DDBJ databases">
        <title>Genomic Encyclopedia of Type Strains, Phase IV (KMG-IV): sequencing the most valuable type-strain genomes for metagenomic binning, comparative biology and taxonomic classification.</title>
        <authorList>
            <person name="Goeker M."/>
        </authorList>
    </citation>
    <scope>NUCLEOTIDE SEQUENCE [LARGE SCALE GENOMIC DNA]</scope>
    <source>
        <strain evidence="7 8">DSM 25622</strain>
    </source>
</reference>
<evidence type="ECO:0000256" key="2">
    <source>
        <dbReference type="ARBA" id="ARBA00022692"/>
    </source>
</evidence>
<feature type="compositionally biased region" description="Low complexity" evidence="6">
    <location>
        <begin position="35"/>
        <end position="57"/>
    </location>
</feature>
<comment type="subcellular location">
    <subcellularLocation>
        <location evidence="1">Membrane</location>
    </subcellularLocation>
</comment>
<keyword evidence="3" id="KW-1133">Transmembrane helix</keyword>
<dbReference type="AlphaFoldDB" id="A0A840YC12"/>
<feature type="region of interest" description="Disordered" evidence="6">
    <location>
        <begin position="1"/>
        <end position="139"/>
    </location>
</feature>
<dbReference type="Proteomes" id="UP000580654">
    <property type="component" value="Unassembled WGS sequence"/>
</dbReference>
<dbReference type="InterPro" id="IPR019133">
    <property type="entry name" value="MIC60"/>
</dbReference>
<feature type="compositionally biased region" description="Low complexity" evidence="6">
    <location>
        <begin position="64"/>
        <end position="83"/>
    </location>
</feature>
<evidence type="ECO:0000256" key="3">
    <source>
        <dbReference type="ARBA" id="ARBA00022989"/>
    </source>
</evidence>
<dbReference type="GO" id="GO:0016020">
    <property type="term" value="C:membrane"/>
    <property type="evidence" value="ECO:0007669"/>
    <property type="project" value="UniProtKB-SubCell"/>
</dbReference>
<dbReference type="Pfam" id="PF09731">
    <property type="entry name" value="Mitofilin"/>
    <property type="match status" value="1"/>
</dbReference>
<evidence type="ECO:0000313" key="8">
    <source>
        <dbReference type="Proteomes" id="UP000580654"/>
    </source>
</evidence>
<feature type="compositionally biased region" description="Low complexity" evidence="6">
    <location>
        <begin position="93"/>
        <end position="127"/>
    </location>
</feature>
<comment type="caution">
    <text evidence="7">The sequence shown here is derived from an EMBL/GenBank/DDBJ whole genome shotgun (WGS) entry which is preliminary data.</text>
</comment>
<protein>
    <recommendedName>
        <fullName evidence="9">Inner membrane protein</fullName>
    </recommendedName>
</protein>
<feature type="compositionally biased region" description="Pro residues" evidence="6">
    <location>
        <begin position="1"/>
        <end position="12"/>
    </location>
</feature>
<keyword evidence="2" id="KW-0812">Transmembrane</keyword>
<accession>A0A840YC12</accession>
<keyword evidence="5" id="KW-0175">Coiled coil</keyword>
<evidence type="ECO:0000313" key="7">
    <source>
        <dbReference type="EMBL" id="MBB5693897.1"/>
    </source>
</evidence>
<evidence type="ECO:0000256" key="6">
    <source>
        <dbReference type="SAM" id="MobiDB-lite"/>
    </source>
</evidence>
<feature type="coiled-coil region" evidence="5">
    <location>
        <begin position="357"/>
        <end position="384"/>
    </location>
</feature>
<dbReference type="EMBL" id="JACIJD010000007">
    <property type="protein sequence ID" value="MBB5693897.1"/>
    <property type="molecule type" value="Genomic_DNA"/>
</dbReference>
<sequence>MSDTPRTPPNAPRPKGGAPSGTSGKGGRSGGAANPAAKDPTAPSDPAPSAAELALSPGEAAPVTGASGAQTAGTQATAGAAAGAGNGQRETSGPAAGGAATPAGAPAGPMPSNAAPRPDPSPVAATPAAPPTPAGLNAPAKRFEPAILPIAAAVVVLGGAVAYLVSSPRERQPAPGAVIQADAARMASVDSRLSALEARPNAAGLAERAANAERRLDAAEAAARELAARPVVDPEARSGVASLNAALEAARNASTEGLRRLEERAAALDARLAEESRRAEARIAQAEATLANRLTGAEGALAARVTAAEQAFAPRLAALDAALNQRVEAAGQGLTQRIDAATRSLDERLSRAEAQGNERAQRQEQQLAERVRQFEQRLAQAEAAERRLGALAARGAIQTALESGRPLGGALSGLSGTPPVALTRYAQAAPPTESALRLSFEDAARAARLAAEPQGGSVTDTALSRLQGLVTVRRGDQVVVGDAVSGELERARRSLDAGDLAGAVERLEKLPEPSRNAMAGWIGQARDLVEARAAVRDLGSNASGAGAN</sequence>
<evidence type="ECO:0000256" key="4">
    <source>
        <dbReference type="ARBA" id="ARBA00023136"/>
    </source>
</evidence>
<proteinExistence type="predicted"/>
<feature type="coiled-coil region" evidence="5">
    <location>
        <begin position="202"/>
        <end position="289"/>
    </location>
</feature>
<evidence type="ECO:0008006" key="9">
    <source>
        <dbReference type="Google" id="ProtNLM"/>
    </source>
</evidence>
<dbReference type="RefSeq" id="WP_184516895.1">
    <property type="nucleotide sequence ID" value="NZ_JACIJD010000007.1"/>
</dbReference>
<evidence type="ECO:0000256" key="5">
    <source>
        <dbReference type="SAM" id="Coils"/>
    </source>
</evidence>
<keyword evidence="4" id="KW-0472">Membrane</keyword>
<evidence type="ECO:0000256" key="1">
    <source>
        <dbReference type="ARBA" id="ARBA00004370"/>
    </source>
</evidence>
<name>A0A840YC12_9PROT</name>
<keyword evidence="8" id="KW-1185">Reference proteome</keyword>
<gene>
    <name evidence="7" type="ORF">FHS87_001934</name>
</gene>
<organism evidence="7 8">
    <name type="scientific">Muricoccus pecuniae</name>
    <dbReference type="NCBI Taxonomy" id="693023"/>
    <lineage>
        <taxon>Bacteria</taxon>
        <taxon>Pseudomonadati</taxon>
        <taxon>Pseudomonadota</taxon>
        <taxon>Alphaproteobacteria</taxon>
        <taxon>Acetobacterales</taxon>
        <taxon>Roseomonadaceae</taxon>
        <taxon>Muricoccus</taxon>
    </lineage>
</organism>